<dbReference type="NCBIfam" id="TIGR01922">
    <property type="entry name" value="purO_arch"/>
    <property type="match status" value="1"/>
</dbReference>
<gene>
    <name evidence="3" type="primary">purO</name>
    <name evidence="6" type="ORF">MSCUN_00200</name>
</gene>
<sequence length="208" mass="23164">MAEEYLGRIVSVGSNDDGVYASYRVSSRSFPNRKSILNEDKIAIVPTEGSEEDIYKNIYISYNCIDIINDVCVVTNGSHTDIIAGKIREGMNMRDALALSLLAMDYEKDDYNTPRIAGVMRADGVGYIGIITVNGMEVKKVNPGEAFYISVYEHDTPREVEYDVSNAVDATNYIFDQGVFKEFTHPVTSCAAFAQDGMWTVAYKNTKE</sequence>
<keyword evidence="2 3" id="KW-0378">Hydrolase</keyword>
<name>A0A2V2BMD4_9EURY</name>
<dbReference type="RefSeq" id="WP_109582935.1">
    <property type="nucleotide sequence ID" value="NZ_CAUHCB010000009.1"/>
</dbReference>
<dbReference type="NCBIfam" id="NF003167">
    <property type="entry name" value="PRK04151.1"/>
    <property type="match status" value="1"/>
</dbReference>
<protein>
    <recommendedName>
        <fullName evidence="3 4">IMP cyclohydrolase</fullName>
        <ecNumber evidence="3 4">3.5.4.10</ecNumber>
    </recommendedName>
    <alternativeName>
        <fullName evidence="3">IMP synthase</fullName>
    </alternativeName>
    <alternativeName>
        <fullName evidence="3">Inosinicase</fullName>
    </alternativeName>
</protein>
<dbReference type="GO" id="GO:0003937">
    <property type="term" value="F:IMP cyclohydrolase activity"/>
    <property type="evidence" value="ECO:0007669"/>
    <property type="project" value="UniProtKB-UniRule"/>
</dbReference>
<evidence type="ECO:0000313" key="6">
    <source>
        <dbReference type="EMBL" id="PWL09052.1"/>
    </source>
</evidence>
<evidence type="ECO:0000259" key="5">
    <source>
        <dbReference type="Pfam" id="PF07826"/>
    </source>
</evidence>
<dbReference type="EMBL" id="LWMS01000001">
    <property type="protein sequence ID" value="PWL09052.1"/>
    <property type="molecule type" value="Genomic_DNA"/>
</dbReference>
<evidence type="ECO:0000256" key="4">
    <source>
        <dbReference type="NCBIfam" id="TIGR01922"/>
    </source>
</evidence>
<dbReference type="InterPro" id="IPR010191">
    <property type="entry name" value="IMP_cyclohydrolase"/>
</dbReference>
<keyword evidence="1 3" id="KW-0658">Purine biosynthesis</keyword>
<dbReference type="EC" id="3.5.4.10" evidence="3 4"/>
<evidence type="ECO:0000256" key="2">
    <source>
        <dbReference type="ARBA" id="ARBA00022801"/>
    </source>
</evidence>
<feature type="domain" description="Inosine monophosphate cyclohydrolase-like" evidence="5">
    <location>
        <begin position="5"/>
        <end position="196"/>
    </location>
</feature>
<comment type="similarity">
    <text evidence="3">Belongs to the archaeal IMP cyclohydrolase family.</text>
</comment>
<dbReference type="AlphaFoldDB" id="A0A2V2BMD4"/>
<evidence type="ECO:0000256" key="1">
    <source>
        <dbReference type="ARBA" id="ARBA00022755"/>
    </source>
</evidence>
<dbReference type="Proteomes" id="UP000246004">
    <property type="component" value="Unassembled WGS sequence"/>
</dbReference>
<dbReference type="HAMAP" id="MF_00705">
    <property type="entry name" value="IMP_cyclohydrol"/>
    <property type="match status" value="1"/>
</dbReference>
<dbReference type="PIRSF" id="PIRSF004866">
    <property type="entry name" value="IMP_cclhdr_arch"/>
    <property type="match status" value="1"/>
</dbReference>
<dbReference type="GO" id="GO:0006189">
    <property type="term" value="P:'de novo' IMP biosynthetic process"/>
    <property type="evidence" value="ECO:0007669"/>
    <property type="project" value="UniProtKB-UniRule"/>
</dbReference>
<accession>A0A2V2BMD4</accession>
<comment type="pathway">
    <text evidence="3">Purine metabolism; IMP biosynthesis via de novo pathway; IMP from 5-formamido-1-(5-phospho-D-ribosyl)imidazole-4-carboxamide: step 1/1.</text>
</comment>
<dbReference type="InterPro" id="IPR020600">
    <property type="entry name" value="IMP_cyclohydrolase-like"/>
</dbReference>
<dbReference type="Pfam" id="PF07826">
    <property type="entry name" value="IMP_cyclohyd"/>
    <property type="match status" value="1"/>
</dbReference>
<evidence type="ECO:0000256" key="3">
    <source>
        <dbReference type="HAMAP-Rule" id="MF_00705"/>
    </source>
</evidence>
<comment type="catalytic activity">
    <reaction evidence="3">
        <text>IMP + H2O = 5-formamido-1-(5-phospho-D-ribosyl)imidazole-4-carboxamide</text>
        <dbReference type="Rhea" id="RHEA:18445"/>
        <dbReference type="ChEBI" id="CHEBI:15377"/>
        <dbReference type="ChEBI" id="CHEBI:58053"/>
        <dbReference type="ChEBI" id="CHEBI:58467"/>
        <dbReference type="EC" id="3.5.4.10"/>
    </reaction>
</comment>
<comment type="caution">
    <text evidence="6">The sequence shown here is derived from an EMBL/GenBank/DDBJ whole genome shotgun (WGS) entry which is preliminary data.</text>
</comment>
<dbReference type="UniPathway" id="UPA00074">
    <property type="reaction ID" value="UER00135"/>
</dbReference>
<dbReference type="InterPro" id="IPR036795">
    <property type="entry name" value="IMP_cyclohydrolase-like_sf"/>
</dbReference>
<evidence type="ECO:0000313" key="7">
    <source>
        <dbReference type="Proteomes" id="UP000246004"/>
    </source>
</evidence>
<comment type="function">
    <text evidence="3">Catalyzes the cyclization of 5-formylamidoimidazole-4-carboxamide ribonucleotide to IMP.</text>
</comment>
<organism evidence="6 7">
    <name type="scientific">Methanosphaera cuniculi</name>
    <dbReference type="NCBI Taxonomy" id="1077256"/>
    <lineage>
        <taxon>Archaea</taxon>
        <taxon>Methanobacteriati</taxon>
        <taxon>Methanobacteriota</taxon>
        <taxon>Methanomada group</taxon>
        <taxon>Methanobacteria</taxon>
        <taxon>Methanobacteriales</taxon>
        <taxon>Methanobacteriaceae</taxon>
        <taxon>Methanosphaera</taxon>
    </lineage>
</organism>
<reference evidence="6 7" key="1">
    <citation type="submission" date="2016-04" db="EMBL/GenBank/DDBJ databases">
        <title>Genome sequence of Methanosphaera cuniculi DSM 4103.</title>
        <authorList>
            <person name="Poehlein A."/>
            <person name="Seedorf H."/>
            <person name="Daniel R."/>
        </authorList>
    </citation>
    <scope>NUCLEOTIDE SEQUENCE [LARGE SCALE GENOMIC DNA]</scope>
    <source>
        <strain evidence="6 7">DSM 4103</strain>
    </source>
</reference>
<dbReference type="Gene3D" id="3.60.20.20">
    <property type="entry name" value="Inosine monophosphate cyclohydrolase-like"/>
    <property type="match status" value="1"/>
</dbReference>
<proteinExistence type="inferred from homology"/>
<dbReference type="SUPFAM" id="SSF75569">
    <property type="entry name" value="Archaeal IMP cyclohydrolase PurO"/>
    <property type="match status" value="1"/>
</dbReference>